<sequence>MEVDDQNWEDNYVRDEPEPQCLWRPRIAPQYGSADDSMQVDDDEEVARHDDEGRDEEEEVDMGDGALDLYAQEVEKDSSGDGLISQLDSCAPATAAPPRRARIPLFSPSDSRASSMAATPAPRARTPLFLPSDSRASSLLATPPPETTLHPEEDEEAVEMARRMPKNVAQFFDLSAIEDSAGDGEEEPETTADRAFIDDSAIDEEVSGVSERQLPPIDDSGDESDDAEELAAALQERAKTRAYRGAGVLTFRHGENALPENEPERMGQFLIEDLVNLPTVADAELYRVTMEPGREWSFLQWIATSLIPLDATASKILSAFSRPAEAGVVYIETTSRATLDWALRNQRMVRIQALVPVNERASLLWEPLGCRRGWGRIRKGRVYRGDLVLLCDPTDKTALWRQRDSKTKEFRLFRPAAHANQVEWQQDGSCVYGELTYVQGLLALAVSAERFSQKNVNPTDEEMEGFRHVVDHRVDFAARAPDALAIAPGDRVVVIEDFVRIRSQRYPEWNECRAGWVVTTRMIESERFAAVCRNYGHNSTRATVPPDSIFYLPIRYLEHHILRVPRTVELHDRVVVVDGEHTGKMGRVVGLNADALVFGRYTVTLRPTSAPTEKENPPPITVDRCQVALAFMRGDYVEITRGPYRKHSGFIVELGHCGVVHIFEAIVNGPLQPIFESVETRCIAGDGEDFFIQQENPKWTDKDYSNVIVVPSNHLKWLDPNGSPLPTASEPTSIIQAADALMSQFDRDVRDRLAKMIYTGKGFAGREVSIRGQHKGYKNDYKGRHGTVVGWHVAKRVNKNSKDWKPDFKVAQEMLIKEGPFSWLDTAQVQIQLDGQANIVTVPMTSVFHRESRLPLVQALPVWWTKSVQNRPPTPPLEPETDRDTHAVMHGALSLGARYRLRAPQIESKLKANLLFAPHLLLICGVRKY</sequence>
<proteinExistence type="predicted"/>
<reference evidence="7" key="1">
    <citation type="submission" date="2023-03" db="EMBL/GenBank/DDBJ databases">
        <title>Massive genome expansion in bonnet fungi (Mycena s.s.) driven by repeated elements and novel gene families across ecological guilds.</title>
        <authorList>
            <consortium name="Lawrence Berkeley National Laboratory"/>
            <person name="Harder C.B."/>
            <person name="Miyauchi S."/>
            <person name="Viragh M."/>
            <person name="Kuo A."/>
            <person name="Thoen E."/>
            <person name="Andreopoulos B."/>
            <person name="Lu D."/>
            <person name="Skrede I."/>
            <person name="Drula E."/>
            <person name="Henrissat B."/>
            <person name="Morin E."/>
            <person name="Kohler A."/>
            <person name="Barry K."/>
            <person name="LaButti K."/>
            <person name="Morin E."/>
            <person name="Salamov A."/>
            <person name="Lipzen A."/>
            <person name="Mereny Z."/>
            <person name="Hegedus B."/>
            <person name="Baldrian P."/>
            <person name="Stursova M."/>
            <person name="Weitz H."/>
            <person name="Taylor A."/>
            <person name="Grigoriev I.V."/>
            <person name="Nagy L.G."/>
            <person name="Martin F."/>
            <person name="Kauserud H."/>
        </authorList>
    </citation>
    <scope>NUCLEOTIDE SEQUENCE</scope>
    <source>
        <strain evidence="7">CBHHK200</strain>
    </source>
</reference>
<dbReference type="GO" id="GO:0003729">
    <property type="term" value="F:mRNA binding"/>
    <property type="evidence" value="ECO:0007669"/>
    <property type="project" value="TreeGrafter"/>
</dbReference>
<feature type="region of interest" description="Disordered" evidence="5">
    <location>
        <begin position="179"/>
        <end position="227"/>
    </location>
</feature>
<evidence type="ECO:0000259" key="6">
    <source>
        <dbReference type="SMART" id="SM00739"/>
    </source>
</evidence>
<feature type="compositionally biased region" description="Acidic residues" evidence="5">
    <location>
        <begin position="53"/>
        <end position="62"/>
    </location>
</feature>
<accession>A0AAD6SV13</accession>
<dbReference type="GO" id="GO:0006357">
    <property type="term" value="P:regulation of transcription by RNA polymerase II"/>
    <property type="evidence" value="ECO:0007669"/>
    <property type="project" value="InterPro"/>
</dbReference>
<gene>
    <name evidence="7" type="ORF">C8F04DRAFT_1184624</name>
</gene>
<dbReference type="InterPro" id="IPR005100">
    <property type="entry name" value="NGN-domain"/>
</dbReference>
<feature type="domain" description="KOW" evidence="6">
    <location>
        <begin position="630"/>
        <end position="657"/>
    </location>
</feature>
<dbReference type="Pfam" id="PF03439">
    <property type="entry name" value="Spt5-NGN"/>
    <property type="match status" value="1"/>
</dbReference>
<dbReference type="InterPro" id="IPR036735">
    <property type="entry name" value="NGN_dom_sf"/>
</dbReference>
<evidence type="ECO:0000256" key="2">
    <source>
        <dbReference type="ARBA" id="ARBA00024691"/>
    </source>
</evidence>
<name>A0AAD6SV13_9AGAR</name>
<dbReference type="PANTHER" id="PTHR11125">
    <property type="entry name" value="SUPPRESSOR OF TY 5"/>
    <property type="match status" value="1"/>
</dbReference>
<dbReference type="InterPro" id="IPR005824">
    <property type="entry name" value="KOW"/>
</dbReference>
<feature type="compositionally biased region" description="Low complexity" evidence="5">
    <location>
        <begin position="111"/>
        <end position="127"/>
    </location>
</feature>
<comment type="caution">
    <text evidence="7">The sequence shown here is derived from an EMBL/GenBank/DDBJ whole genome shotgun (WGS) entry which is preliminary data.</text>
</comment>
<dbReference type="GO" id="GO:0032784">
    <property type="term" value="P:regulation of DNA-templated transcription elongation"/>
    <property type="evidence" value="ECO:0007669"/>
    <property type="project" value="InterPro"/>
</dbReference>
<feature type="domain" description="KOW" evidence="6">
    <location>
        <begin position="567"/>
        <end position="594"/>
    </location>
</feature>
<keyword evidence="1" id="KW-0804">Transcription</keyword>
<comment type="function">
    <text evidence="2">The SPT4-SPT5 complex mediates both activation and inhibition of transcription elongation, and plays a role in pre-mRNA processing. This complex seems to be important for the stability of the RNA polymerase II elongation machinery on the chromatin template but not for the inherent ability of this machinery to translocate down the gene.</text>
</comment>
<dbReference type="Gene3D" id="3.30.70.940">
    <property type="entry name" value="NusG, N-terminal domain"/>
    <property type="match status" value="1"/>
</dbReference>
<dbReference type="SMART" id="SM00739">
    <property type="entry name" value="KOW"/>
    <property type="match status" value="2"/>
</dbReference>
<evidence type="ECO:0000313" key="7">
    <source>
        <dbReference type="EMBL" id="KAJ7032928.1"/>
    </source>
</evidence>
<evidence type="ECO:0000256" key="3">
    <source>
        <dbReference type="ARBA" id="ARBA00029865"/>
    </source>
</evidence>
<dbReference type="EMBL" id="JARJCM010000069">
    <property type="protein sequence ID" value="KAJ7032928.1"/>
    <property type="molecule type" value="Genomic_DNA"/>
</dbReference>
<dbReference type="Proteomes" id="UP001218188">
    <property type="component" value="Unassembled WGS sequence"/>
</dbReference>
<dbReference type="GO" id="GO:0006368">
    <property type="term" value="P:transcription elongation by RNA polymerase II"/>
    <property type="evidence" value="ECO:0007669"/>
    <property type="project" value="TreeGrafter"/>
</dbReference>
<feature type="region of interest" description="Disordered" evidence="5">
    <location>
        <begin position="1"/>
        <end position="159"/>
    </location>
</feature>
<dbReference type="GO" id="GO:0032044">
    <property type="term" value="C:DSIF complex"/>
    <property type="evidence" value="ECO:0007669"/>
    <property type="project" value="TreeGrafter"/>
</dbReference>
<protein>
    <recommendedName>
        <fullName evidence="3">Chromatin elongation factor SPT5</fullName>
    </recommendedName>
    <alternativeName>
        <fullName evidence="4">Chromatin elongation factor spt5</fullName>
    </alternativeName>
</protein>
<evidence type="ECO:0000256" key="4">
    <source>
        <dbReference type="ARBA" id="ARBA00031006"/>
    </source>
</evidence>
<dbReference type="InterPro" id="IPR039659">
    <property type="entry name" value="SPT5"/>
</dbReference>
<keyword evidence="8" id="KW-1185">Reference proteome</keyword>
<dbReference type="AlphaFoldDB" id="A0AAD6SV13"/>
<dbReference type="PANTHER" id="PTHR11125:SF7">
    <property type="entry name" value="TRANSCRIPTION ELONGATION FACTOR SPT5"/>
    <property type="match status" value="1"/>
</dbReference>
<evidence type="ECO:0000313" key="8">
    <source>
        <dbReference type="Proteomes" id="UP001218188"/>
    </source>
</evidence>
<evidence type="ECO:0000256" key="1">
    <source>
        <dbReference type="ARBA" id="ARBA00023163"/>
    </source>
</evidence>
<feature type="compositionally biased region" description="Acidic residues" evidence="5">
    <location>
        <begin position="180"/>
        <end position="190"/>
    </location>
</feature>
<organism evidence="7 8">
    <name type="scientific">Mycena alexandri</name>
    <dbReference type="NCBI Taxonomy" id="1745969"/>
    <lineage>
        <taxon>Eukaryota</taxon>
        <taxon>Fungi</taxon>
        <taxon>Dikarya</taxon>
        <taxon>Basidiomycota</taxon>
        <taxon>Agaricomycotina</taxon>
        <taxon>Agaricomycetes</taxon>
        <taxon>Agaricomycetidae</taxon>
        <taxon>Agaricales</taxon>
        <taxon>Marasmiineae</taxon>
        <taxon>Mycenaceae</taxon>
        <taxon>Mycena</taxon>
    </lineage>
</organism>
<evidence type="ECO:0000256" key="5">
    <source>
        <dbReference type="SAM" id="MobiDB-lite"/>
    </source>
</evidence>